<gene>
    <name evidence="2" type="ORF">N7463_001219</name>
</gene>
<evidence type="ECO:0000313" key="3">
    <source>
        <dbReference type="Proteomes" id="UP001149954"/>
    </source>
</evidence>
<reference evidence="2" key="2">
    <citation type="journal article" date="2023" name="IMA Fungus">
        <title>Comparative genomic study of the Penicillium genus elucidates a diverse pangenome and 15 lateral gene transfer events.</title>
        <authorList>
            <person name="Petersen C."/>
            <person name="Sorensen T."/>
            <person name="Nielsen M.R."/>
            <person name="Sondergaard T.E."/>
            <person name="Sorensen J.L."/>
            <person name="Fitzpatrick D.A."/>
            <person name="Frisvad J.C."/>
            <person name="Nielsen K.L."/>
        </authorList>
    </citation>
    <scope>NUCLEOTIDE SEQUENCE</scope>
    <source>
        <strain evidence="2">IBT 29495</strain>
    </source>
</reference>
<name>A0A9X0CBM5_9EURO</name>
<evidence type="ECO:0000313" key="2">
    <source>
        <dbReference type="EMBL" id="KAJ5520766.1"/>
    </source>
</evidence>
<feature type="compositionally biased region" description="Low complexity" evidence="1">
    <location>
        <begin position="9"/>
        <end position="31"/>
    </location>
</feature>
<evidence type="ECO:0000256" key="1">
    <source>
        <dbReference type="SAM" id="MobiDB-lite"/>
    </source>
</evidence>
<accession>A0A9X0CBM5</accession>
<sequence>MTPKESTRPAKSPAAAKGPKSSTKSAERAANAANALAESSFAHCDVRKHSCENNMVYPLLSNRSSMV</sequence>
<protein>
    <submittedName>
        <fullName evidence="2">Uncharacterized protein</fullName>
    </submittedName>
</protein>
<comment type="caution">
    <text evidence="2">The sequence shown here is derived from an EMBL/GenBank/DDBJ whole genome shotgun (WGS) entry which is preliminary data.</text>
</comment>
<dbReference type="EMBL" id="JAPWDS010000001">
    <property type="protein sequence ID" value="KAJ5520766.1"/>
    <property type="molecule type" value="Genomic_DNA"/>
</dbReference>
<feature type="region of interest" description="Disordered" evidence="1">
    <location>
        <begin position="1"/>
        <end position="31"/>
    </location>
</feature>
<proteinExistence type="predicted"/>
<organism evidence="2 3">
    <name type="scientific">Penicillium fimorum</name>
    <dbReference type="NCBI Taxonomy" id="1882269"/>
    <lineage>
        <taxon>Eukaryota</taxon>
        <taxon>Fungi</taxon>
        <taxon>Dikarya</taxon>
        <taxon>Ascomycota</taxon>
        <taxon>Pezizomycotina</taxon>
        <taxon>Eurotiomycetes</taxon>
        <taxon>Eurotiomycetidae</taxon>
        <taxon>Eurotiales</taxon>
        <taxon>Aspergillaceae</taxon>
        <taxon>Penicillium</taxon>
    </lineage>
</organism>
<reference evidence="2" key="1">
    <citation type="submission" date="2022-12" db="EMBL/GenBank/DDBJ databases">
        <authorList>
            <person name="Petersen C."/>
        </authorList>
    </citation>
    <scope>NUCLEOTIDE SEQUENCE</scope>
    <source>
        <strain evidence="2">IBT 29495</strain>
    </source>
</reference>
<keyword evidence="3" id="KW-1185">Reference proteome</keyword>
<dbReference type="Proteomes" id="UP001149954">
    <property type="component" value="Unassembled WGS sequence"/>
</dbReference>
<dbReference type="AlphaFoldDB" id="A0A9X0CBM5"/>